<gene>
    <name evidence="7" type="ORF">CEPIT_LOCUS38246</name>
</gene>
<dbReference type="InterPro" id="IPR001005">
    <property type="entry name" value="SANT/Myb"/>
</dbReference>
<dbReference type="AlphaFoldDB" id="A0AAV0FY98"/>
<feature type="domain" description="Myb-like" evidence="5">
    <location>
        <begin position="10"/>
        <end position="65"/>
    </location>
</feature>
<evidence type="ECO:0000256" key="3">
    <source>
        <dbReference type="ARBA" id="ARBA00023242"/>
    </source>
</evidence>
<feature type="compositionally biased region" description="Low complexity" evidence="4">
    <location>
        <begin position="150"/>
        <end position="166"/>
    </location>
</feature>
<dbReference type="GO" id="GO:0000976">
    <property type="term" value="F:transcription cis-regulatory region binding"/>
    <property type="evidence" value="ECO:0007669"/>
    <property type="project" value="UniProtKB-ARBA"/>
</dbReference>
<dbReference type="PROSITE" id="PS50090">
    <property type="entry name" value="MYB_LIKE"/>
    <property type="match status" value="2"/>
</dbReference>
<proteinExistence type="predicted"/>
<evidence type="ECO:0000256" key="4">
    <source>
        <dbReference type="SAM" id="MobiDB-lite"/>
    </source>
</evidence>
<comment type="subcellular location">
    <subcellularLocation>
        <location evidence="1">Nucleus</location>
    </subcellularLocation>
</comment>
<dbReference type="Gene3D" id="1.10.10.60">
    <property type="entry name" value="Homeodomain-like"/>
    <property type="match status" value="1"/>
</dbReference>
<dbReference type="CDD" id="cd00167">
    <property type="entry name" value="SANT"/>
    <property type="match status" value="1"/>
</dbReference>
<feature type="region of interest" description="Disordered" evidence="4">
    <location>
        <begin position="150"/>
        <end position="200"/>
    </location>
</feature>
<evidence type="ECO:0000259" key="6">
    <source>
        <dbReference type="PROSITE" id="PS51294"/>
    </source>
</evidence>
<evidence type="ECO:0000259" key="5">
    <source>
        <dbReference type="PROSITE" id="PS50090"/>
    </source>
</evidence>
<comment type="caution">
    <text evidence="7">The sequence shown here is derived from an EMBL/GenBank/DDBJ whole genome shotgun (WGS) entry which is preliminary data.</text>
</comment>
<sequence>MKRVNGCTEKLPSRRGFWGYDYEEETQKTGSVSRNKSGNWTPISKKTTGMVRVEKSCRARWSNRQKHDIDLHDGNFTTQEEELIVKLHATIGSRWTIIAQQVPGRTETEVKNVWNAKLKKKLTAMGIDPVTHKPFSQILTDFGNIGAGFPPSSPHSFSSSRRSFGSLTNPPTPHRAEPPPEDFGGGDPFQPSSNSDDPHHRHAADLFTELQAIKSITNNNYSVVEAPLSSSLSSSSSLTSNTTIVDNPHHQEANNGGPSGFSWCDFLLEDAFLPAQESEWDPPQEPAENRDDGDPPENDRVSSSNDDHLEAAASSFMEAMLSREDEMFLDFPGLSEEPFYY</sequence>
<dbReference type="InterPro" id="IPR017930">
    <property type="entry name" value="Myb_dom"/>
</dbReference>
<evidence type="ECO:0000313" key="8">
    <source>
        <dbReference type="Proteomes" id="UP001152523"/>
    </source>
</evidence>
<evidence type="ECO:0000313" key="7">
    <source>
        <dbReference type="EMBL" id="CAH9140309.1"/>
    </source>
</evidence>
<keyword evidence="3" id="KW-0539">Nucleus</keyword>
<feature type="domain" description="Myb-like" evidence="5">
    <location>
        <begin position="68"/>
        <end position="118"/>
    </location>
</feature>
<evidence type="ECO:0000256" key="2">
    <source>
        <dbReference type="ARBA" id="ARBA00023125"/>
    </source>
</evidence>
<dbReference type="PROSITE" id="PS51294">
    <property type="entry name" value="HTH_MYB"/>
    <property type="match status" value="1"/>
</dbReference>
<feature type="compositionally biased region" description="Basic and acidic residues" evidence="4">
    <location>
        <begin position="287"/>
        <end position="310"/>
    </location>
</feature>
<keyword evidence="8" id="KW-1185">Reference proteome</keyword>
<feature type="compositionally biased region" description="Low complexity" evidence="4">
    <location>
        <begin position="231"/>
        <end position="243"/>
    </location>
</feature>
<evidence type="ECO:0000256" key="1">
    <source>
        <dbReference type="ARBA" id="ARBA00004123"/>
    </source>
</evidence>
<dbReference type="EMBL" id="CAMAPF010001023">
    <property type="protein sequence ID" value="CAH9140309.1"/>
    <property type="molecule type" value="Genomic_DNA"/>
</dbReference>
<dbReference type="SMART" id="SM00717">
    <property type="entry name" value="SANT"/>
    <property type="match status" value="1"/>
</dbReference>
<dbReference type="FunFam" id="1.10.10.60:FF:000645">
    <property type="entry name" value="Os07g0634900 protein"/>
    <property type="match status" value="1"/>
</dbReference>
<organism evidence="7 8">
    <name type="scientific">Cuscuta epithymum</name>
    <dbReference type="NCBI Taxonomy" id="186058"/>
    <lineage>
        <taxon>Eukaryota</taxon>
        <taxon>Viridiplantae</taxon>
        <taxon>Streptophyta</taxon>
        <taxon>Embryophyta</taxon>
        <taxon>Tracheophyta</taxon>
        <taxon>Spermatophyta</taxon>
        <taxon>Magnoliopsida</taxon>
        <taxon>eudicotyledons</taxon>
        <taxon>Gunneridae</taxon>
        <taxon>Pentapetalae</taxon>
        <taxon>asterids</taxon>
        <taxon>lamiids</taxon>
        <taxon>Solanales</taxon>
        <taxon>Convolvulaceae</taxon>
        <taxon>Cuscuteae</taxon>
        <taxon>Cuscuta</taxon>
        <taxon>Cuscuta subgen. Cuscuta</taxon>
    </lineage>
</organism>
<dbReference type="PANTHER" id="PTHR47994">
    <property type="entry name" value="F14D16.11-RELATED"/>
    <property type="match status" value="1"/>
</dbReference>
<reference evidence="7" key="1">
    <citation type="submission" date="2022-07" db="EMBL/GenBank/DDBJ databases">
        <authorList>
            <person name="Macas J."/>
            <person name="Novak P."/>
            <person name="Neumann P."/>
        </authorList>
    </citation>
    <scope>NUCLEOTIDE SEQUENCE</scope>
</reference>
<dbReference type="InterPro" id="IPR009057">
    <property type="entry name" value="Homeodomain-like_sf"/>
</dbReference>
<name>A0AAV0FY98_9ASTE</name>
<feature type="region of interest" description="Disordered" evidence="4">
    <location>
        <begin position="231"/>
        <end position="258"/>
    </location>
</feature>
<dbReference type="PANTHER" id="PTHR47994:SF8">
    <property type="entry name" value="TRANSCRIPTION FACTOR MYB35-LIKE"/>
    <property type="match status" value="1"/>
</dbReference>
<keyword evidence="2" id="KW-0238">DNA-binding</keyword>
<dbReference type="SUPFAM" id="SSF46689">
    <property type="entry name" value="Homeodomain-like"/>
    <property type="match status" value="1"/>
</dbReference>
<dbReference type="GO" id="GO:0010597">
    <property type="term" value="P:green leaf volatile biosynthetic process"/>
    <property type="evidence" value="ECO:0007669"/>
    <property type="project" value="UniProtKB-ARBA"/>
</dbReference>
<dbReference type="Proteomes" id="UP001152523">
    <property type="component" value="Unassembled WGS sequence"/>
</dbReference>
<dbReference type="InterPro" id="IPR015495">
    <property type="entry name" value="Myb_TF_plants"/>
</dbReference>
<feature type="region of interest" description="Disordered" evidence="4">
    <location>
        <begin position="277"/>
        <end position="316"/>
    </location>
</feature>
<dbReference type="Pfam" id="PF00249">
    <property type="entry name" value="Myb_DNA-binding"/>
    <property type="match status" value="1"/>
</dbReference>
<accession>A0AAV0FY98</accession>
<protein>
    <submittedName>
        <fullName evidence="7">Uncharacterized protein</fullName>
    </submittedName>
</protein>
<feature type="domain" description="HTH myb-type" evidence="6">
    <location>
        <begin position="68"/>
        <end position="122"/>
    </location>
</feature>
<dbReference type="GO" id="GO:0005634">
    <property type="term" value="C:nucleus"/>
    <property type="evidence" value="ECO:0007669"/>
    <property type="project" value="UniProtKB-SubCell"/>
</dbReference>